<dbReference type="Proteomes" id="UP000807504">
    <property type="component" value="Unassembled WGS sequence"/>
</dbReference>
<organism evidence="2 3">
    <name type="scientific">Argiope bruennichi</name>
    <name type="common">Wasp spider</name>
    <name type="synonym">Aranea bruennichi</name>
    <dbReference type="NCBI Taxonomy" id="94029"/>
    <lineage>
        <taxon>Eukaryota</taxon>
        <taxon>Metazoa</taxon>
        <taxon>Ecdysozoa</taxon>
        <taxon>Arthropoda</taxon>
        <taxon>Chelicerata</taxon>
        <taxon>Arachnida</taxon>
        <taxon>Araneae</taxon>
        <taxon>Araneomorphae</taxon>
        <taxon>Entelegynae</taxon>
        <taxon>Araneoidea</taxon>
        <taxon>Araneidae</taxon>
        <taxon>Argiope</taxon>
    </lineage>
</organism>
<evidence type="ECO:0000313" key="3">
    <source>
        <dbReference type="Proteomes" id="UP000807504"/>
    </source>
</evidence>
<name>A0A8T0FPU1_ARGBR</name>
<dbReference type="AlphaFoldDB" id="A0A8T0FPU1"/>
<accession>A0A8T0FPU1</accession>
<evidence type="ECO:0000313" key="2">
    <source>
        <dbReference type="EMBL" id="KAF8791649.1"/>
    </source>
</evidence>
<comment type="caution">
    <text evidence="2">The sequence shown here is derived from an EMBL/GenBank/DDBJ whole genome shotgun (WGS) entry which is preliminary data.</text>
</comment>
<reference evidence="2" key="2">
    <citation type="submission" date="2020-06" db="EMBL/GenBank/DDBJ databases">
        <authorList>
            <person name="Sheffer M."/>
        </authorList>
    </citation>
    <scope>NUCLEOTIDE SEQUENCE</scope>
</reference>
<dbReference type="GO" id="GO:0046982">
    <property type="term" value="F:protein heterodimerization activity"/>
    <property type="evidence" value="ECO:0007669"/>
    <property type="project" value="InterPro"/>
</dbReference>
<dbReference type="InterPro" id="IPR009072">
    <property type="entry name" value="Histone-fold"/>
</dbReference>
<evidence type="ECO:0000256" key="1">
    <source>
        <dbReference type="SAM" id="MobiDB-lite"/>
    </source>
</evidence>
<sequence length="280" mass="30417">MCLTSKHKCLFIPTNGQILSAPVSQAESTPDYSCVSVYYILGFSLARVEFLAEQAAEQRQYAAAGMVVELEDDVFIPNQPDTPPPPPPAERAPPPPPAESPPPSPVADSPPPPPPPDSPPPAPPDSPPPPPPPDSPPPPVSPPPRRRAPARRRRRPPPLVPAASYPAPVRNDAERAARVQERQRRLAAKDRLNALYETICDYCPAARATRALFDRRIKELVGDQSPAELGINIDAIPAPDSPEEDLVLRRYSLAHDVAIIANRKTIMDRDISLAIEYLTG</sequence>
<reference evidence="2" key="1">
    <citation type="journal article" date="2020" name="bioRxiv">
        <title>Chromosome-level reference genome of the European wasp spider Argiope bruennichi: a resource for studies on range expansion and evolutionary adaptation.</title>
        <authorList>
            <person name="Sheffer M.M."/>
            <person name="Hoppe A."/>
            <person name="Krehenwinkel H."/>
            <person name="Uhl G."/>
            <person name="Kuss A.W."/>
            <person name="Jensen L."/>
            <person name="Jensen C."/>
            <person name="Gillespie R.G."/>
            <person name="Hoff K.J."/>
            <person name="Prost S."/>
        </authorList>
    </citation>
    <scope>NUCLEOTIDE SEQUENCE</scope>
</reference>
<dbReference type="SUPFAM" id="SSF47113">
    <property type="entry name" value="Histone-fold"/>
    <property type="match status" value="1"/>
</dbReference>
<dbReference type="PRINTS" id="PR01217">
    <property type="entry name" value="PRICHEXTENSN"/>
</dbReference>
<gene>
    <name evidence="2" type="ORF">HNY73_005019</name>
</gene>
<dbReference type="EMBL" id="JABXBU010000009">
    <property type="protein sequence ID" value="KAF8791649.1"/>
    <property type="molecule type" value="Genomic_DNA"/>
</dbReference>
<feature type="compositionally biased region" description="Pro residues" evidence="1">
    <location>
        <begin position="80"/>
        <end position="143"/>
    </location>
</feature>
<feature type="region of interest" description="Disordered" evidence="1">
    <location>
        <begin position="75"/>
        <end position="175"/>
    </location>
</feature>
<keyword evidence="3" id="KW-1185">Reference proteome</keyword>
<protein>
    <submittedName>
        <fullName evidence="2">Uncharacterized protein</fullName>
    </submittedName>
</protein>
<proteinExistence type="predicted"/>
<feature type="compositionally biased region" description="Basic residues" evidence="1">
    <location>
        <begin position="144"/>
        <end position="156"/>
    </location>
</feature>